<reference evidence="2" key="1">
    <citation type="submission" date="2022-03" db="EMBL/GenBank/DDBJ databases">
        <authorList>
            <person name="Lindestad O."/>
        </authorList>
    </citation>
    <scope>NUCLEOTIDE SEQUENCE</scope>
</reference>
<gene>
    <name evidence="2" type="primary">jg19685</name>
    <name evidence="2" type="ORF">PAEG_LOCUS8986</name>
</gene>
<protein>
    <submittedName>
        <fullName evidence="2">Jg19685 protein</fullName>
    </submittedName>
</protein>
<sequence length="101" mass="10740">MGGGAGVAGGAGQHAPMQAQPQRNFRKDRSWSGSGVQVAAATGQPLLAPAPMQPFMPYPHPHPGHPAPQPAIQYQHMSNALEESWSSNYSIYSTGEMLPYI</sequence>
<keyword evidence="3" id="KW-1185">Reference proteome</keyword>
<evidence type="ECO:0000256" key="1">
    <source>
        <dbReference type="SAM" id="MobiDB-lite"/>
    </source>
</evidence>
<evidence type="ECO:0000313" key="3">
    <source>
        <dbReference type="Proteomes" id="UP000838756"/>
    </source>
</evidence>
<evidence type="ECO:0000313" key="2">
    <source>
        <dbReference type="EMBL" id="CAH2229546.1"/>
    </source>
</evidence>
<dbReference type="AlphaFoldDB" id="A0A8S4R3U9"/>
<dbReference type="Proteomes" id="UP000838756">
    <property type="component" value="Unassembled WGS sequence"/>
</dbReference>
<proteinExistence type="predicted"/>
<feature type="region of interest" description="Disordered" evidence="1">
    <location>
        <begin position="50"/>
        <end position="71"/>
    </location>
</feature>
<feature type="compositionally biased region" description="Gly residues" evidence="1">
    <location>
        <begin position="1"/>
        <end position="12"/>
    </location>
</feature>
<dbReference type="OrthoDB" id="7491011at2759"/>
<organism evidence="2 3">
    <name type="scientific">Pararge aegeria aegeria</name>
    <dbReference type="NCBI Taxonomy" id="348720"/>
    <lineage>
        <taxon>Eukaryota</taxon>
        <taxon>Metazoa</taxon>
        <taxon>Ecdysozoa</taxon>
        <taxon>Arthropoda</taxon>
        <taxon>Hexapoda</taxon>
        <taxon>Insecta</taxon>
        <taxon>Pterygota</taxon>
        <taxon>Neoptera</taxon>
        <taxon>Endopterygota</taxon>
        <taxon>Lepidoptera</taxon>
        <taxon>Glossata</taxon>
        <taxon>Ditrysia</taxon>
        <taxon>Papilionoidea</taxon>
        <taxon>Nymphalidae</taxon>
        <taxon>Satyrinae</taxon>
        <taxon>Satyrini</taxon>
        <taxon>Parargina</taxon>
        <taxon>Pararge</taxon>
    </lineage>
</organism>
<comment type="caution">
    <text evidence="2">The sequence shown here is derived from an EMBL/GenBank/DDBJ whole genome shotgun (WGS) entry which is preliminary data.</text>
</comment>
<accession>A0A8S4R3U9</accession>
<feature type="compositionally biased region" description="Pro residues" evidence="1">
    <location>
        <begin position="51"/>
        <end position="69"/>
    </location>
</feature>
<name>A0A8S4R3U9_9NEOP</name>
<dbReference type="EMBL" id="CAKXAJ010024725">
    <property type="protein sequence ID" value="CAH2229546.1"/>
    <property type="molecule type" value="Genomic_DNA"/>
</dbReference>
<feature type="region of interest" description="Disordered" evidence="1">
    <location>
        <begin position="1"/>
        <end position="38"/>
    </location>
</feature>